<accession>A0AAP0RPN5</accession>
<dbReference type="PROSITE" id="PS50181">
    <property type="entry name" value="FBOX"/>
    <property type="match status" value="1"/>
</dbReference>
<comment type="caution">
    <text evidence="2">The sequence shown here is derived from an EMBL/GenBank/DDBJ whole genome shotgun (WGS) entry which is preliminary data.</text>
</comment>
<dbReference type="SUPFAM" id="SSF81383">
    <property type="entry name" value="F-box domain"/>
    <property type="match status" value="1"/>
</dbReference>
<dbReference type="EMBL" id="JBBPBK010000007">
    <property type="protein sequence ID" value="KAK9281790.1"/>
    <property type="molecule type" value="Genomic_DNA"/>
</dbReference>
<evidence type="ECO:0000259" key="1">
    <source>
        <dbReference type="PROSITE" id="PS50181"/>
    </source>
</evidence>
<evidence type="ECO:0000313" key="2">
    <source>
        <dbReference type="EMBL" id="KAK9281790.1"/>
    </source>
</evidence>
<reference evidence="2 3" key="1">
    <citation type="journal article" date="2024" name="Plant J.">
        <title>Genome sequences and population genomics reveal climatic adaptation and genomic divergence between two closely related sweetgum species.</title>
        <authorList>
            <person name="Xu W.Q."/>
            <person name="Ren C.Q."/>
            <person name="Zhang X.Y."/>
            <person name="Comes H.P."/>
            <person name="Liu X.H."/>
            <person name="Li Y.G."/>
            <person name="Kettle C.J."/>
            <person name="Jalonen R."/>
            <person name="Gaisberger H."/>
            <person name="Ma Y.Z."/>
            <person name="Qiu Y.X."/>
        </authorList>
    </citation>
    <scope>NUCLEOTIDE SEQUENCE [LARGE SCALE GENOMIC DNA]</scope>
    <source>
        <strain evidence="2">Hangzhou</strain>
    </source>
</reference>
<evidence type="ECO:0000313" key="3">
    <source>
        <dbReference type="Proteomes" id="UP001415857"/>
    </source>
</evidence>
<name>A0AAP0RPN5_LIQFO</name>
<proteinExistence type="predicted"/>
<dbReference type="AlphaFoldDB" id="A0AAP0RPN5"/>
<dbReference type="PANTHER" id="PTHR44586:SF6">
    <property type="entry name" value="OS11G0579600 PROTEIN"/>
    <property type="match status" value="1"/>
</dbReference>
<sequence length="173" mass="19772">MGLTLQKGFKDPFTKTLYLGLFLPQLKCSTEGSPLLPEFNSSKTAMEGAKREEIEVKQRDWTRLPNDILVLIVSGVSLTDSFRFGSVCTPWRHASMVKHRLPWLMLSKSRVTKTRGFFCLQNSKFYQLPLPKVVRRSWWGGSSHGWLIMAHKTRGDFLFNPFSECSDFAANPP</sequence>
<feature type="domain" description="F-box" evidence="1">
    <location>
        <begin position="58"/>
        <end position="106"/>
    </location>
</feature>
<gene>
    <name evidence="2" type="ORF">L1049_004696</name>
</gene>
<dbReference type="Proteomes" id="UP001415857">
    <property type="component" value="Unassembled WGS sequence"/>
</dbReference>
<dbReference type="Gene3D" id="1.20.1280.50">
    <property type="match status" value="1"/>
</dbReference>
<organism evidence="2 3">
    <name type="scientific">Liquidambar formosana</name>
    <name type="common">Formosan gum</name>
    <dbReference type="NCBI Taxonomy" id="63359"/>
    <lineage>
        <taxon>Eukaryota</taxon>
        <taxon>Viridiplantae</taxon>
        <taxon>Streptophyta</taxon>
        <taxon>Embryophyta</taxon>
        <taxon>Tracheophyta</taxon>
        <taxon>Spermatophyta</taxon>
        <taxon>Magnoliopsida</taxon>
        <taxon>eudicotyledons</taxon>
        <taxon>Gunneridae</taxon>
        <taxon>Pentapetalae</taxon>
        <taxon>Saxifragales</taxon>
        <taxon>Altingiaceae</taxon>
        <taxon>Liquidambar</taxon>
    </lineage>
</organism>
<protein>
    <recommendedName>
        <fullName evidence="1">F-box domain-containing protein</fullName>
    </recommendedName>
</protein>
<dbReference type="PANTHER" id="PTHR44586">
    <property type="entry name" value="F-BOX DOMAIN CONTAINING PROTEIN, EXPRESSED"/>
    <property type="match status" value="1"/>
</dbReference>
<dbReference type="Pfam" id="PF00646">
    <property type="entry name" value="F-box"/>
    <property type="match status" value="1"/>
</dbReference>
<dbReference type="InterPro" id="IPR036047">
    <property type="entry name" value="F-box-like_dom_sf"/>
</dbReference>
<keyword evidence="3" id="KW-1185">Reference proteome</keyword>
<dbReference type="InterPro" id="IPR001810">
    <property type="entry name" value="F-box_dom"/>
</dbReference>